<keyword evidence="2" id="KW-1185">Reference proteome</keyword>
<sequence>MPKRAEVIAKIRNAAKAEGLAFVSVREGANHEVFDLDGIMVPIARHRVMDGYLALKVYKQCEPKLGKGWWR</sequence>
<dbReference type="RefSeq" id="YP_009952982.1">
    <property type="nucleotide sequence ID" value="NC_051617.1"/>
</dbReference>
<dbReference type="Proteomes" id="UP000501603">
    <property type="component" value="Segment"/>
</dbReference>
<dbReference type="KEGG" id="vg:60324445"/>
<dbReference type="EMBL" id="MT310860">
    <property type="protein sequence ID" value="QJD50496.1"/>
    <property type="molecule type" value="Genomic_DNA"/>
</dbReference>
<evidence type="ECO:0000313" key="2">
    <source>
        <dbReference type="Proteomes" id="UP000501603"/>
    </source>
</evidence>
<name>A0A6M3SWY3_9CAUD</name>
<gene>
    <name evidence="1" type="primary">94</name>
    <name evidence="1" type="ORF">SEA_CHRIS_94</name>
</gene>
<reference evidence="1 2" key="1">
    <citation type="submission" date="2020-04" db="EMBL/GenBank/DDBJ databases">
        <authorList>
            <person name="Davenport L."/>
            <person name="Mcconahy L."/>
            <person name="Chen A."/>
            <person name="Cottrell A."/>
            <person name="Drouin R."/>
            <person name="Erdman M."/>
            <person name="Goranson S."/>
            <person name="Harrington A."/>
            <person name="Hecht A."/>
            <person name="Ramos M."/>
            <person name="Schutt J."/>
            <person name="Hayes S.G."/>
            <person name="Haydock J."/>
            <person name="Ettinger A.-S.H."/>
            <person name="Anders K.R."/>
            <person name="Garlena R.A."/>
            <person name="Russell D.A."/>
            <person name="Pope W.H."/>
            <person name="Jacobs-Sera D."/>
            <person name="Hatfull G.F."/>
        </authorList>
    </citation>
    <scope>NUCLEOTIDE SEQUENCE [LARGE SCALE GENOMIC DNA]</scope>
</reference>
<proteinExistence type="predicted"/>
<organism evidence="1 2">
    <name type="scientific">Mycobacterium phage Chris</name>
    <dbReference type="NCBI Taxonomy" id="2725626"/>
    <lineage>
        <taxon>Viruses</taxon>
        <taxon>Duplodnaviria</taxon>
        <taxon>Heunggongvirae</taxon>
        <taxon>Uroviricota</taxon>
        <taxon>Caudoviricetes</taxon>
        <taxon>Weiservirinae</taxon>
        <taxon>Anayavirus</taxon>
        <taxon>Anayavirus chris</taxon>
    </lineage>
</organism>
<evidence type="ECO:0000313" key="1">
    <source>
        <dbReference type="EMBL" id="QJD50496.1"/>
    </source>
</evidence>
<dbReference type="GeneID" id="60324445"/>
<accession>A0A6M3SWY3</accession>
<protein>
    <submittedName>
        <fullName evidence="1">HicA-like toxin</fullName>
    </submittedName>
</protein>